<feature type="compositionally biased region" description="Low complexity" evidence="1">
    <location>
        <begin position="270"/>
        <end position="290"/>
    </location>
</feature>
<dbReference type="AlphaFoldDB" id="A0A8I1GDJ5"/>
<proteinExistence type="predicted"/>
<dbReference type="EMBL" id="JAEMOS010000002">
    <property type="protein sequence ID" value="MBJ7265544.1"/>
    <property type="molecule type" value="Genomic_DNA"/>
</dbReference>
<dbReference type="PANTHER" id="PTHR38730:SF1">
    <property type="entry name" value="SLL7028 PROTEIN"/>
    <property type="match status" value="1"/>
</dbReference>
<dbReference type="Proteomes" id="UP000655994">
    <property type="component" value="Unassembled WGS sequence"/>
</dbReference>
<evidence type="ECO:0000313" key="3">
    <source>
        <dbReference type="EMBL" id="MBJ7316782.1"/>
    </source>
</evidence>
<feature type="compositionally biased region" description="Acidic residues" evidence="1">
    <location>
        <begin position="244"/>
        <end position="253"/>
    </location>
</feature>
<gene>
    <name evidence="2" type="ORF">JHC10_01165</name>
    <name evidence="3" type="ORF">JHC11_12375</name>
</gene>
<feature type="compositionally biased region" description="Low complexity" evidence="1">
    <location>
        <begin position="208"/>
        <end position="243"/>
    </location>
</feature>
<evidence type="ECO:0000313" key="5">
    <source>
        <dbReference type="Proteomes" id="UP000655994"/>
    </source>
</evidence>
<name>A0A8I1GDJ5_9GAMM</name>
<evidence type="ECO:0000313" key="2">
    <source>
        <dbReference type="EMBL" id="MBJ7265544.1"/>
    </source>
</evidence>
<organism evidence="3 4">
    <name type="scientific">Idiomarina abyssalis</name>
    <dbReference type="NCBI Taxonomy" id="86102"/>
    <lineage>
        <taxon>Bacteria</taxon>
        <taxon>Pseudomonadati</taxon>
        <taxon>Pseudomonadota</taxon>
        <taxon>Gammaproteobacteria</taxon>
        <taxon>Alteromonadales</taxon>
        <taxon>Idiomarinaceae</taxon>
        <taxon>Idiomarina</taxon>
    </lineage>
</organism>
<dbReference type="RefSeq" id="WP_199493411.1">
    <property type="nucleotide sequence ID" value="NZ_JAEMOP010000009.1"/>
</dbReference>
<accession>A0A8I1GDJ5</accession>
<reference evidence="3 5" key="1">
    <citation type="submission" date="2020-09" db="EMBL/GenBank/DDBJ databases">
        <title>Draft Genomes of Bacterial Isolates from North Pond Shallow Sediments.</title>
        <authorList>
            <person name="Kiel Reese B."/>
            <person name="Mullis M."/>
            <person name="Weisend R.E."/>
        </authorList>
    </citation>
    <scope>NUCLEOTIDE SEQUENCE</scope>
    <source>
        <strain evidence="3">KJE-2</strain>
        <strain evidence="2 5">KJE-3</strain>
    </source>
</reference>
<protein>
    <recommendedName>
        <fullName evidence="6">VWFA domain-containing protein</fullName>
    </recommendedName>
</protein>
<sequence>MAGISEQKVADGVNQNDAKLINDMVQSSGVPLLSDPRWQQLLDDYKEKFTQVIGGLPRFGALSIIGDRTPMFVYDHPALEAICQTAFATETLIGFHKDFFATLVSSELSAEQKGKKVVGVEFLMMHELDHIMSGHHGRMRYLPDHISNAAQDVRINQRAQELFAFEGKEISPVLKTGWGFSDVEYQLFHRRSEESVGAILQQLEEMEPSQPQGQQGQSGNSQEQGAGASGSSQNSTPGDPSESSSDDPGDEANAEQAAQPSDAGTNEKPGATAAQSDAGSDGSTSGSDNANQKRTDSKSAIPPKIKPIIDKLNEEKSGDVHGLSDQDISKTLEDAGLDEVRDKLGLPESSNDESFGKRAEQQAIRNNEALAESQRLNELHSNGRPSAGGHGDSYAADAVKAGVAYKLSFQAQFKEAIHSELGDEFSYSDDFALDTAHALGVNGTETHVGDLIPMKRDKGAAVAFLDTSGSMPAKLKSDFLSTILQTLSPGEDEGFSKLYLGYADTATRGDLIEIDQDDVIDSDKFIANGGGGTDFHRPLIEVSKLIEEQEDEVSIDCIIYLTDMGASIPNQGELPDNLPPIIFVTTEQYAKLRQQEHSALESIGAMVTVDNEEYGVVEVDVEELTSNLGMS</sequence>
<dbReference type="Proteomes" id="UP000621390">
    <property type="component" value="Unassembled WGS sequence"/>
</dbReference>
<evidence type="ECO:0000256" key="1">
    <source>
        <dbReference type="SAM" id="MobiDB-lite"/>
    </source>
</evidence>
<keyword evidence="5" id="KW-1185">Reference proteome</keyword>
<comment type="caution">
    <text evidence="3">The sequence shown here is derived from an EMBL/GenBank/DDBJ whole genome shotgun (WGS) entry which is preliminary data.</text>
</comment>
<evidence type="ECO:0000313" key="4">
    <source>
        <dbReference type="Proteomes" id="UP000621390"/>
    </source>
</evidence>
<feature type="region of interest" description="Disordered" evidence="1">
    <location>
        <begin position="206"/>
        <end position="305"/>
    </location>
</feature>
<evidence type="ECO:0008006" key="6">
    <source>
        <dbReference type="Google" id="ProtNLM"/>
    </source>
</evidence>
<dbReference type="EMBL" id="JAEMOP010000009">
    <property type="protein sequence ID" value="MBJ7316782.1"/>
    <property type="molecule type" value="Genomic_DNA"/>
</dbReference>
<dbReference type="PANTHER" id="PTHR38730">
    <property type="entry name" value="SLL7028 PROTEIN"/>
    <property type="match status" value="1"/>
</dbReference>